<dbReference type="Proteomes" id="UP000186955">
    <property type="component" value="Unassembled WGS sequence"/>
</dbReference>
<dbReference type="AlphaFoldDB" id="A0A1Q5UHZ6"/>
<organism evidence="1 2">
    <name type="scientific">Penicillium subrubescens</name>
    <dbReference type="NCBI Taxonomy" id="1316194"/>
    <lineage>
        <taxon>Eukaryota</taxon>
        <taxon>Fungi</taxon>
        <taxon>Dikarya</taxon>
        <taxon>Ascomycota</taxon>
        <taxon>Pezizomycotina</taxon>
        <taxon>Eurotiomycetes</taxon>
        <taxon>Eurotiomycetidae</taxon>
        <taxon>Eurotiales</taxon>
        <taxon>Aspergillaceae</taxon>
        <taxon>Penicillium</taxon>
    </lineage>
</organism>
<dbReference type="STRING" id="1316194.A0A1Q5UHZ6"/>
<sequence length="265" mass="29613">MHAGRTSWHNNILLHLKSSSLIQRLRRPHVRDAGFVNLRCDATNTCTEIQYAVHGQYPASVFTRKGIDYLPQLELEYAEFNRLWDGIFPGQPVPSAIGTHTGAQFALTRDIALRVSLAELKRLRQWIVDTDLTSKSAGAVFEVVWHMLFLGTQASVICPAPLECYCALYEICIQAVNKDADRLLDDVSQEGYRAYEMGRDLGRIQRLIGQSPSDERDGELESISGSRIGPDLAGLSKYTADIDMYIAKTTERLNRIVKEADAAGL</sequence>
<name>A0A1Q5UHZ6_9EURO</name>
<comment type="caution">
    <text evidence="1">The sequence shown here is derived from an EMBL/GenBank/DDBJ whole genome shotgun (WGS) entry which is preliminary data.</text>
</comment>
<accession>A0A1Q5UHZ6</accession>
<evidence type="ECO:0000313" key="2">
    <source>
        <dbReference type="Proteomes" id="UP000186955"/>
    </source>
</evidence>
<gene>
    <name evidence="1" type="ORF">PENSUB_2351</name>
</gene>
<dbReference type="PANTHER" id="PTHR37490:SF3">
    <property type="entry name" value="DUF3431 DOMAIN CONTAINING PROTEIN"/>
    <property type="match status" value="1"/>
</dbReference>
<proteinExistence type="predicted"/>
<dbReference type="EMBL" id="MNBE01000246">
    <property type="protein sequence ID" value="OKP12110.1"/>
    <property type="molecule type" value="Genomic_DNA"/>
</dbReference>
<protein>
    <submittedName>
        <fullName evidence="1">Uncharacterized protein</fullName>
    </submittedName>
</protein>
<dbReference type="Pfam" id="PF11913">
    <property type="entry name" value="DUF3431"/>
    <property type="match status" value="1"/>
</dbReference>
<reference evidence="1 2" key="1">
    <citation type="submission" date="2016-10" db="EMBL/GenBank/DDBJ databases">
        <title>Genome sequence of the ascomycete fungus Penicillium subrubescens.</title>
        <authorList>
            <person name="De Vries R.P."/>
            <person name="Peng M."/>
            <person name="Dilokpimol A."/>
            <person name="Hilden K."/>
            <person name="Makela M.R."/>
            <person name="Grigoriev I."/>
            <person name="Riley R."/>
            <person name="Granchi Z."/>
        </authorList>
    </citation>
    <scope>NUCLEOTIDE SEQUENCE [LARGE SCALE GENOMIC DNA]</scope>
    <source>
        <strain evidence="1 2">CBS 132785</strain>
    </source>
</reference>
<dbReference type="InterPro" id="IPR021838">
    <property type="entry name" value="DUF3431"/>
</dbReference>
<evidence type="ECO:0000313" key="1">
    <source>
        <dbReference type="EMBL" id="OKP12110.1"/>
    </source>
</evidence>
<dbReference type="PANTHER" id="PTHR37490">
    <property type="entry name" value="EXPRESSED PROTEIN"/>
    <property type="match status" value="1"/>
</dbReference>
<keyword evidence="2" id="KW-1185">Reference proteome</keyword>